<evidence type="ECO:0000256" key="6">
    <source>
        <dbReference type="ARBA" id="ARBA00022807"/>
    </source>
</evidence>
<organism evidence="10 11">
    <name type="scientific">Entamoeba nuttalli</name>
    <dbReference type="NCBI Taxonomy" id="412467"/>
    <lineage>
        <taxon>Eukaryota</taxon>
        <taxon>Amoebozoa</taxon>
        <taxon>Evosea</taxon>
        <taxon>Archamoebae</taxon>
        <taxon>Mastigamoebida</taxon>
        <taxon>Entamoebidae</taxon>
        <taxon>Entamoeba</taxon>
    </lineage>
</organism>
<keyword evidence="11" id="KW-1185">Reference proteome</keyword>
<evidence type="ECO:0000259" key="9">
    <source>
        <dbReference type="PROSITE" id="PS50235"/>
    </source>
</evidence>
<dbReference type="EMBL" id="BAAFRS010000100">
    <property type="protein sequence ID" value="GAB1222291.1"/>
    <property type="molecule type" value="Genomic_DNA"/>
</dbReference>
<dbReference type="SUPFAM" id="SSF54001">
    <property type="entry name" value="Cysteine proteinases"/>
    <property type="match status" value="1"/>
</dbReference>
<sequence>MNWYNTNPFTDFYVAITHLKNENKFPTNYMNTIQDGKTKKYFAVPITFVKNIHDAAVAYSSFNEEDKQEIEKLYKLPTIDTALGLSDENGYLKGEVKENIDYLLISKKNKKMIKTIYGFFDEDIKFPKLPKVYIYKTQEYIIKESIPIHLTVVFHFIGLDQKENKSEYVAEIYKNITISKAIEKLQKDFQIDVKFTNYKVKVMKNEEEEVEDLENIITSIIINSNELNKVHVQIIEKQPILPNINYPYESNVSSRYSGYYGIRNDEEPNGIKGVCGLHNLGNTCYMNSAIQCLIHTIPLVQFFQKDDWKKDINLNNPLGTSGKLVEQWSQLLRKYWSGYSTISPKEFKFAIGEFAPQFSGYQQHDSQELVAYLIDGIHEDLNRVLKKPYVETPDYNNEPDDEWAVAEWNRYKQRNDSIITDLFAAQLKSKVICDVCHNTNMRFDPYVFLSLAIPNKQNSVSIYVCDKNYQNTKTIKINIKGKSIEEIIEESTKDICLNTNPNNFVIVQFGYEKKVEKIITNGKLEKDMEYGIIEKQDDESNFIVYDCLIKYASYKQYRIPIVFGKSINKEIVDEKIFELFKDTYKNNVNTWDSKSILSNKKINEDNEDNMNNNIKENQNNGTLIFNNKQLENQQKEQEEQEIEEKQQEIEEKKWYFEFKEEHENIIQCQSIDSGIFKYLYDRGLSYSYNQTDGDPVTLEECFEAFEVEELMDENNKVYCSKCKEHQPSHKKVDLWSTNQILIIHLKRFGNSSGYSRDKITTFVDFPIESLDLTRFVKHYDPTTPPIYNLYGVTNHMGSLGGGHYVASARVGNDWYDFNDSTTSKIEGTKENIVSKNAYVLYYIRKDIDQQTNINTEEFTKEEGNDVQEELTPENDNCLMKEI</sequence>
<evidence type="ECO:0000313" key="11">
    <source>
        <dbReference type="Proteomes" id="UP001628156"/>
    </source>
</evidence>
<dbReference type="PANTHER" id="PTHR21646:SF24">
    <property type="entry name" value="UBIQUITIN CARBOXYL-TERMINAL HYDROLASE"/>
    <property type="match status" value="1"/>
</dbReference>
<evidence type="ECO:0000256" key="8">
    <source>
        <dbReference type="SAM" id="Coils"/>
    </source>
</evidence>
<dbReference type="PROSITE" id="PS00973">
    <property type="entry name" value="USP_2"/>
    <property type="match status" value="1"/>
</dbReference>
<dbReference type="EC" id="3.4.19.12" evidence="7"/>
<proteinExistence type="inferred from homology"/>
<dbReference type="InterPro" id="IPR050185">
    <property type="entry name" value="Ub_carboxyl-term_hydrolase"/>
</dbReference>
<feature type="coiled-coil region" evidence="8">
    <location>
        <begin position="625"/>
        <end position="655"/>
    </location>
</feature>
<evidence type="ECO:0000256" key="3">
    <source>
        <dbReference type="ARBA" id="ARBA00022670"/>
    </source>
</evidence>
<dbReference type="InterPro" id="IPR001394">
    <property type="entry name" value="Peptidase_C19_UCH"/>
</dbReference>
<dbReference type="PANTHER" id="PTHR21646">
    <property type="entry name" value="UBIQUITIN CARBOXYL-TERMINAL HYDROLASE"/>
    <property type="match status" value="1"/>
</dbReference>
<comment type="caution">
    <text evidence="10">The sequence shown here is derived from an EMBL/GenBank/DDBJ whole genome shotgun (WGS) entry which is preliminary data.</text>
</comment>
<keyword evidence="6 7" id="KW-0788">Thiol protease</keyword>
<accession>A0ABQ0DHG1</accession>
<evidence type="ECO:0000256" key="5">
    <source>
        <dbReference type="ARBA" id="ARBA00022801"/>
    </source>
</evidence>
<name>A0ABQ0DHG1_9EUKA</name>
<evidence type="ECO:0000256" key="2">
    <source>
        <dbReference type="ARBA" id="ARBA00009085"/>
    </source>
</evidence>
<dbReference type="CDD" id="cd02674">
    <property type="entry name" value="Peptidase_C19R"/>
    <property type="match status" value="1"/>
</dbReference>
<dbReference type="InterPro" id="IPR018200">
    <property type="entry name" value="USP_CS"/>
</dbReference>
<comment type="similarity">
    <text evidence="2 7">Belongs to the peptidase C19 family.</text>
</comment>
<evidence type="ECO:0000256" key="4">
    <source>
        <dbReference type="ARBA" id="ARBA00022786"/>
    </source>
</evidence>
<feature type="domain" description="USP" evidence="9">
    <location>
        <begin position="275"/>
        <end position="845"/>
    </location>
</feature>
<dbReference type="Proteomes" id="UP001628156">
    <property type="component" value="Unassembled WGS sequence"/>
</dbReference>
<evidence type="ECO:0000256" key="1">
    <source>
        <dbReference type="ARBA" id="ARBA00000707"/>
    </source>
</evidence>
<dbReference type="InterPro" id="IPR028889">
    <property type="entry name" value="USP"/>
</dbReference>
<keyword evidence="3 7" id="KW-0645">Protease</keyword>
<evidence type="ECO:0000313" key="10">
    <source>
        <dbReference type="EMBL" id="GAB1222291.1"/>
    </source>
</evidence>
<keyword evidence="8" id="KW-0175">Coiled coil</keyword>
<dbReference type="InterPro" id="IPR038765">
    <property type="entry name" value="Papain-like_cys_pep_sf"/>
</dbReference>
<dbReference type="Gene3D" id="3.90.70.10">
    <property type="entry name" value="Cysteine proteinases"/>
    <property type="match status" value="2"/>
</dbReference>
<evidence type="ECO:0000256" key="7">
    <source>
        <dbReference type="RuleBase" id="RU366025"/>
    </source>
</evidence>
<gene>
    <name evidence="10" type="ORF">ENUP19_0100G0040</name>
</gene>
<keyword evidence="4 7" id="KW-0833">Ubl conjugation pathway</keyword>
<dbReference type="PROSITE" id="PS00972">
    <property type="entry name" value="USP_1"/>
    <property type="match status" value="1"/>
</dbReference>
<reference evidence="10 11" key="1">
    <citation type="journal article" date="2019" name="PLoS Negl. Trop. Dis.">
        <title>Whole genome sequencing of Entamoeba nuttalli reveals mammalian host-related molecular signatures and a novel octapeptide-repeat surface protein.</title>
        <authorList>
            <person name="Tanaka M."/>
            <person name="Makiuchi T."/>
            <person name="Komiyama T."/>
            <person name="Shiina T."/>
            <person name="Osaki K."/>
            <person name="Tachibana H."/>
        </authorList>
    </citation>
    <scope>NUCLEOTIDE SEQUENCE [LARGE SCALE GENOMIC DNA]</scope>
    <source>
        <strain evidence="10 11">P19-061405</strain>
    </source>
</reference>
<dbReference type="PROSITE" id="PS50235">
    <property type="entry name" value="USP_3"/>
    <property type="match status" value="1"/>
</dbReference>
<dbReference type="Pfam" id="PF00443">
    <property type="entry name" value="UCH"/>
    <property type="match status" value="1"/>
</dbReference>
<keyword evidence="5 7" id="KW-0378">Hydrolase</keyword>
<protein>
    <recommendedName>
        <fullName evidence="7">Ubiquitin carboxyl-terminal hydrolase</fullName>
        <ecNumber evidence="7">3.4.19.12</ecNumber>
    </recommendedName>
</protein>
<comment type="catalytic activity">
    <reaction evidence="1 7">
        <text>Thiol-dependent hydrolysis of ester, thioester, amide, peptide and isopeptide bonds formed by the C-terminal Gly of ubiquitin (a 76-residue protein attached to proteins as an intracellular targeting signal).</text>
        <dbReference type="EC" id="3.4.19.12"/>
    </reaction>
</comment>